<dbReference type="InterPro" id="IPR036400">
    <property type="entry name" value="Cyt_B5-like_heme/steroid_sf"/>
</dbReference>
<dbReference type="InterPro" id="IPR014430">
    <property type="entry name" value="Scs7"/>
</dbReference>
<comment type="caution">
    <text evidence="13">The sequence shown here is derived from an EMBL/GenBank/DDBJ whole genome shotgun (WGS) entry which is preliminary data.</text>
</comment>
<dbReference type="SUPFAM" id="SSF55856">
    <property type="entry name" value="Cytochrome b5-like heme/steroid binding domain"/>
    <property type="match status" value="1"/>
</dbReference>
<dbReference type="AlphaFoldDB" id="A0ABD3Q4G7"/>
<keyword evidence="9" id="KW-0443">Lipid metabolism</keyword>
<dbReference type="Proteomes" id="UP001516023">
    <property type="component" value="Unassembled WGS sequence"/>
</dbReference>
<dbReference type="GO" id="GO:0046872">
    <property type="term" value="F:metal ion binding"/>
    <property type="evidence" value="ECO:0007669"/>
    <property type="project" value="UniProtKB-KW"/>
</dbReference>
<dbReference type="Pfam" id="PF00173">
    <property type="entry name" value="Cyt-b5"/>
    <property type="match status" value="1"/>
</dbReference>
<reference evidence="13 14" key="1">
    <citation type="journal article" date="2020" name="G3 (Bethesda)">
        <title>Improved Reference Genome for Cyclotella cryptica CCMP332, a Model for Cell Wall Morphogenesis, Salinity Adaptation, and Lipid Production in Diatoms (Bacillariophyta).</title>
        <authorList>
            <person name="Roberts W.R."/>
            <person name="Downey K.M."/>
            <person name="Ruck E.C."/>
            <person name="Traller J.C."/>
            <person name="Alverson A.J."/>
        </authorList>
    </citation>
    <scope>NUCLEOTIDE SEQUENCE [LARGE SCALE GENOMIC DNA]</scope>
    <source>
        <strain evidence="13 14">CCMP332</strain>
    </source>
</reference>
<evidence type="ECO:0000256" key="2">
    <source>
        <dbReference type="ARBA" id="ARBA00022617"/>
    </source>
</evidence>
<evidence type="ECO:0000313" key="13">
    <source>
        <dbReference type="EMBL" id="KAL3794932.1"/>
    </source>
</evidence>
<dbReference type="InterPro" id="IPR018506">
    <property type="entry name" value="Cyt_B5_heme-BS"/>
</dbReference>
<dbReference type="GO" id="GO:0005789">
    <property type="term" value="C:endoplasmic reticulum membrane"/>
    <property type="evidence" value="ECO:0007669"/>
    <property type="project" value="UniProtKB-SubCell"/>
</dbReference>
<keyword evidence="5" id="KW-0256">Endoplasmic reticulum</keyword>
<comment type="subcellular location">
    <subcellularLocation>
        <location evidence="1">Endoplasmic reticulum membrane</location>
        <topology evidence="1">Multi-pass membrane protein</topology>
    </subcellularLocation>
</comment>
<dbReference type="Pfam" id="PF13450">
    <property type="entry name" value="NAD_binding_8"/>
    <property type="match status" value="1"/>
</dbReference>
<keyword evidence="10" id="KW-0472">Membrane</keyword>
<keyword evidence="4" id="KW-0479">Metal-binding</keyword>
<protein>
    <recommendedName>
        <fullName evidence="12">Cytochrome b5 heme-binding domain-containing protein</fullName>
    </recommendedName>
</protein>
<gene>
    <name evidence="13" type="ORF">HJC23_004309</name>
</gene>
<dbReference type="Gene3D" id="3.50.50.60">
    <property type="entry name" value="FAD/NAD(P)-binding domain"/>
    <property type="match status" value="1"/>
</dbReference>
<sequence length="871" mass="96274">MIAAIRGSTASHLRHPRHHTTQSSFNRRPHSLKCSQNQNRPRVVSHRNISSTSSLVTNKCSKLGGGISAINITTHGTQHALMMSCIIGVAGMALGTAAIAETEGPKDPSKSPPTMDEESQSVFDEVMNFLGLKSFESKNGEDTDSNATTNDTDHEHEGTSQDVMGTGPGKPVQVPLDAETLSSLPTIPLSQLSNPTGEYADRMLVSHEGIVYDITEFINHHPGGKDLILTANGLDLSHFFNNYTVHGESDKPAQWLSSMAVGKLSEEDAQRSKERTTAKVHVERRHVWLNKARRRIVFVAATLPLWMTVRTAVRMVGWVSNSLGRWLAYLIPVAVPGLSYGAEPLKVDETAAVDGEVADDAPTVAIIGGGIAGCGTAWALRRSGFRVTLYEARAQISGNARTFDWDFGPFRSKEEERKVKSCCSVTAWPPLFYKNYTCLLNELGIETVHQPLSWFLNSKVPGAVGTLWAADPTPYEGSLRNVLKKDFEIYGKVVKLSDALCHLFTMRWAPWRRNDTPSMYDSHTGIGLLNPMNVVPLYSMFRAMGGSDLWWNVVFTPHYTASFLVDELRPFPAVFGPLIEAQIPLLPNSGNARSFTSKRSERDCNITTCQTWQDAGKGIREVFEKLTNGIDLRENTRVREVEVLPNGKKRIHDEFDNTLDVDRVVFACPANAVGNIYKRCGWLANTIFSTLVYADDHHPDSGHMHAVIHSDGTVIDERFRDDCLKRASNYVEVTEKADGSINIENQYNFGVQTPGPGVYDLPLDKKPVMLISHALGEGKSIDPKLIVGTANHARAHPLYSGWNVMAMLSLRLVQGKNGIYYCSNWTTPGNCHDMSFLSGLVCAHAIGAKYPFEKAGEAKKDFRRMRDLMGF</sequence>
<evidence type="ECO:0000313" key="14">
    <source>
        <dbReference type="Proteomes" id="UP001516023"/>
    </source>
</evidence>
<evidence type="ECO:0000256" key="3">
    <source>
        <dbReference type="ARBA" id="ARBA00022692"/>
    </source>
</evidence>
<keyword evidence="2" id="KW-0349">Heme</keyword>
<evidence type="ECO:0000256" key="4">
    <source>
        <dbReference type="ARBA" id="ARBA00022723"/>
    </source>
</evidence>
<proteinExistence type="predicted"/>
<evidence type="ECO:0000256" key="10">
    <source>
        <dbReference type="ARBA" id="ARBA00023136"/>
    </source>
</evidence>
<evidence type="ECO:0000256" key="9">
    <source>
        <dbReference type="ARBA" id="ARBA00023098"/>
    </source>
</evidence>
<dbReference type="Gene3D" id="3.10.120.10">
    <property type="entry name" value="Cytochrome b5-like heme/steroid binding domain"/>
    <property type="match status" value="1"/>
</dbReference>
<evidence type="ECO:0000256" key="7">
    <source>
        <dbReference type="ARBA" id="ARBA00023002"/>
    </source>
</evidence>
<dbReference type="InterPro" id="IPR036188">
    <property type="entry name" value="FAD/NAD-bd_sf"/>
</dbReference>
<dbReference type="GO" id="GO:0016491">
    <property type="term" value="F:oxidoreductase activity"/>
    <property type="evidence" value="ECO:0007669"/>
    <property type="project" value="UniProtKB-KW"/>
</dbReference>
<feature type="region of interest" description="Disordered" evidence="11">
    <location>
        <begin position="135"/>
        <end position="168"/>
    </location>
</feature>
<dbReference type="PANTHER" id="PTHR12863">
    <property type="entry name" value="FATTY ACID HYDROXYLASE"/>
    <property type="match status" value="1"/>
</dbReference>
<dbReference type="PROSITE" id="PS50255">
    <property type="entry name" value="CYTOCHROME_B5_2"/>
    <property type="match status" value="1"/>
</dbReference>
<dbReference type="GO" id="GO:0006629">
    <property type="term" value="P:lipid metabolic process"/>
    <property type="evidence" value="ECO:0007669"/>
    <property type="project" value="UniProtKB-KW"/>
</dbReference>
<dbReference type="PROSITE" id="PS00191">
    <property type="entry name" value="CYTOCHROME_B5_1"/>
    <property type="match status" value="1"/>
</dbReference>
<evidence type="ECO:0000256" key="11">
    <source>
        <dbReference type="SAM" id="MobiDB-lite"/>
    </source>
</evidence>
<dbReference type="PANTHER" id="PTHR12863:SF1">
    <property type="entry name" value="FATTY ACID 2-HYDROXYLASE"/>
    <property type="match status" value="1"/>
</dbReference>
<keyword evidence="14" id="KW-1185">Reference proteome</keyword>
<keyword evidence="3" id="KW-0812">Transmembrane</keyword>
<keyword evidence="8" id="KW-0408">Iron</keyword>
<organism evidence="13 14">
    <name type="scientific">Cyclotella cryptica</name>
    <dbReference type="NCBI Taxonomy" id="29204"/>
    <lineage>
        <taxon>Eukaryota</taxon>
        <taxon>Sar</taxon>
        <taxon>Stramenopiles</taxon>
        <taxon>Ochrophyta</taxon>
        <taxon>Bacillariophyta</taxon>
        <taxon>Coscinodiscophyceae</taxon>
        <taxon>Thalassiosirophycidae</taxon>
        <taxon>Stephanodiscales</taxon>
        <taxon>Stephanodiscaceae</taxon>
        <taxon>Cyclotella</taxon>
    </lineage>
</organism>
<evidence type="ECO:0000259" key="12">
    <source>
        <dbReference type="PROSITE" id="PS50255"/>
    </source>
</evidence>
<evidence type="ECO:0000256" key="5">
    <source>
        <dbReference type="ARBA" id="ARBA00022824"/>
    </source>
</evidence>
<dbReference type="SUPFAM" id="SSF51905">
    <property type="entry name" value="FAD/NAD(P)-binding domain"/>
    <property type="match status" value="1"/>
</dbReference>
<keyword evidence="6" id="KW-1133">Transmembrane helix</keyword>
<accession>A0ABD3Q4G7</accession>
<feature type="domain" description="Cytochrome b5 heme-binding" evidence="12">
    <location>
        <begin position="184"/>
        <end position="265"/>
    </location>
</feature>
<dbReference type="EMBL" id="JABMIG020000076">
    <property type="protein sequence ID" value="KAL3794932.1"/>
    <property type="molecule type" value="Genomic_DNA"/>
</dbReference>
<dbReference type="InterPro" id="IPR001199">
    <property type="entry name" value="Cyt_B5-like_heme/steroid-bd"/>
</dbReference>
<evidence type="ECO:0000256" key="1">
    <source>
        <dbReference type="ARBA" id="ARBA00004477"/>
    </source>
</evidence>
<dbReference type="SMART" id="SM01117">
    <property type="entry name" value="Cyt-b5"/>
    <property type="match status" value="1"/>
</dbReference>
<name>A0ABD3Q4G7_9STRA</name>
<evidence type="ECO:0000256" key="6">
    <source>
        <dbReference type="ARBA" id="ARBA00022989"/>
    </source>
</evidence>
<keyword evidence="7" id="KW-0560">Oxidoreductase</keyword>
<evidence type="ECO:0000256" key="8">
    <source>
        <dbReference type="ARBA" id="ARBA00023004"/>
    </source>
</evidence>
<feature type="region of interest" description="Disordered" evidence="11">
    <location>
        <begin position="1"/>
        <end position="45"/>
    </location>
</feature>